<feature type="transmembrane region" description="Helical" evidence="1">
    <location>
        <begin position="73"/>
        <end position="98"/>
    </location>
</feature>
<keyword evidence="1" id="KW-0472">Membrane</keyword>
<dbReference type="EMBL" id="AY223810">
    <property type="protein sequence ID" value="AAP74003.1"/>
    <property type="molecule type" value="Genomic_DNA"/>
</dbReference>
<sequence>MCIVDIWFVLSPPPTRGGIRTRESSIVKRQSAPKGRINPPVSPEIAALGAHQAPQTRVARINRVARSKLVRLVMYYTAVRLALIAGLAVIIMGINAILELEIPGVLALFGAVLLGFAISAIAFRSLRRRINEEVMVVDEKRRAMRTR</sequence>
<accession>Q6XN28</accession>
<gene>
    <name evidence="2" type="ORF">PBD2.118</name>
</gene>
<dbReference type="InterPro" id="IPR025323">
    <property type="entry name" value="DUF4229"/>
</dbReference>
<dbReference type="Pfam" id="PF14012">
    <property type="entry name" value="DUF4229"/>
    <property type="match status" value="1"/>
</dbReference>
<keyword evidence="1" id="KW-0812">Transmembrane</keyword>
<protein>
    <recommendedName>
        <fullName evidence="3">DUF4229 domain-containing protein</fullName>
    </recommendedName>
</protein>
<evidence type="ECO:0000256" key="1">
    <source>
        <dbReference type="SAM" id="Phobius"/>
    </source>
</evidence>
<name>Q6XN28_RHOER</name>
<evidence type="ECO:0000313" key="2">
    <source>
        <dbReference type="EMBL" id="AAP74003.1"/>
    </source>
</evidence>
<organism evidence="2">
    <name type="scientific">Rhodococcus erythropolis</name>
    <name type="common">Arthrobacter picolinophilus</name>
    <dbReference type="NCBI Taxonomy" id="1833"/>
    <lineage>
        <taxon>Bacteria</taxon>
        <taxon>Bacillati</taxon>
        <taxon>Actinomycetota</taxon>
        <taxon>Actinomycetes</taxon>
        <taxon>Mycobacteriales</taxon>
        <taxon>Nocardiaceae</taxon>
        <taxon>Rhodococcus</taxon>
        <taxon>Rhodococcus erythropolis group</taxon>
    </lineage>
</organism>
<evidence type="ECO:0008006" key="3">
    <source>
        <dbReference type="Google" id="ProtNLM"/>
    </source>
</evidence>
<feature type="transmembrane region" description="Helical" evidence="1">
    <location>
        <begin position="104"/>
        <end position="123"/>
    </location>
</feature>
<proteinExistence type="predicted"/>
<geneLocation type="plasmid" evidence="2">
    <name>pBD2</name>
</geneLocation>
<keyword evidence="1" id="KW-1133">Transmembrane helix</keyword>
<dbReference type="AlphaFoldDB" id="Q6XN28"/>
<keyword evidence="2" id="KW-0614">Plasmid</keyword>
<reference evidence="2" key="1">
    <citation type="journal article" date="2003" name="J. Bacteriol.">
        <title>Complete nucleotide sequence and genetic organization of the 210-kilobase linear plasmid of Rhodococcus erythropolis BD2.</title>
        <authorList>
            <person name="Stecker C."/>
            <person name="Johann A."/>
            <person name="Herzberg C."/>
            <person name="Averhoff B."/>
            <person name="Gottschalk G."/>
        </authorList>
    </citation>
    <scope>NUCLEOTIDE SEQUENCE</scope>
    <source>
        <strain evidence="2">BD2</strain>
        <plasmid evidence="2">pBD2</plasmid>
    </source>
</reference>